<dbReference type="EMBL" id="LPWE01000003">
    <property type="protein sequence ID" value="ODR96916.1"/>
    <property type="molecule type" value="Genomic_DNA"/>
</dbReference>
<protein>
    <submittedName>
        <fullName evidence="3">Uncharacterized protein</fullName>
    </submittedName>
</protein>
<evidence type="ECO:0000313" key="4">
    <source>
        <dbReference type="Proteomes" id="UP000094172"/>
    </source>
</evidence>
<accession>A0A1E3VVF4</accession>
<gene>
    <name evidence="3" type="ORF">AUC70_14165</name>
</gene>
<comment type="caution">
    <text evidence="3">The sequence shown here is derived from an EMBL/GenBank/DDBJ whole genome shotgun (WGS) entry which is preliminary data.</text>
</comment>
<sequence>MRLVTAFVLLSVLWLSPVAVGQDRAAALSAPPQPGQTLVQRAKIVCGDDGTGYRCRSEGGAIRRGKMPDIPDSGKPSAPSDGSSGGGLWGGGGGLWGGGSLWGGNKNEAPAAAPSTGGAGSAAAGGCPPNSEMLGGHCIPYKQTCSRGLAANAPPQSCRSAQEKLVCDFRADGLKDCCCRIYSQN</sequence>
<name>A0A1E3VVF4_9HYPH</name>
<feature type="region of interest" description="Disordered" evidence="1">
    <location>
        <begin position="103"/>
        <end position="125"/>
    </location>
</feature>
<feature type="region of interest" description="Disordered" evidence="1">
    <location>
        <begin position="57"/>
        <end position="89"/>
    </location>
</feature>
<keyword evidence="2" id="KW-0732">Signal</keyword>
<feature type="compositionally biased region" description="Low complexity" evidence="1">
    <location>
        <begin position="109"/>
        <end position="125"/>
    </location>
</feature>
<feature type="signal peptide" evidence="2">
    <location>
        <begin position="1"/>
        <end position="21"/>
    </location>
</feature>
<proteinExistence type="predicted"/>
<feature type="compositionally biased region" description="Low complexity" evidence="1">
    <location>
        <begin position="71"/>
        <end position="82"/>
    </location>
</feature>
<dbReference type="RefSeq" id="WP_069443382.1">
    <property type="nucleotide sequence ID" value="NZ_LPWE01000003.1"/>
</dbReference>
<reference evidence="3 4" key="1">
    <citation type="journal article" date="2016" name="Environ. Microbiol.">
        <title>New Methyloceanibacter diversity from North Sea sediments includes methanotroph containing solely the soluble methane monooxygenase.</title>
        <authorList>
            <person name="Vekeman B."/>
            <person name="Kerckhof F.M."/>
            <person name="Cremers G."/>
            <person name="de Vos P."/>
            <person name="Vandamme P."/>
            <person name="Boon N."/>
            <person name="Op den Camp H.J."/>
            <person name="Heylen K."/>
        </authorList>
    </citation>
    <scope>NUCLEOTIDE SEQUENCE [LARGE SCALE GENOMIC DNA]</scope>
    <source>
        <strain evidence="3 4">R-67176</strain>
    </source>
</reference>
<evidence type="ECO:0000256" key="2">
    <source>
        <dbReference type="SAM" id="SignalP"/>
    </source>
</evidence>
<organism evidence="3 4">
    <name type="scientific">Methyloceanibacter stevinii</name>
    <dbReference type="NCBI Taxonomy" id="1774970"/>
    <lineage>
        <taxon>Bacteria</taxon>
        <taxon>Pseudomonadati</taxon>
        <taxon>Pseudomonadota</taxon>
        <taxon>Alphaproteobacteria</taxon>
        <taxon>Hyphomicrobiales</taxon>
        <taxon>Hyphomicrobiaceae</taxon>
        <taxon>Methyloceanibacter</taxon>
    </lineage>
</organism>
<keyword evidence="4" id="KW-1185">Reference proteome</keyword>
<evidence type="ECO:0000313" key="3">
    <source>
        <dbReference type="EMBL" id="ODR96916.1"/>
    </source>
</evidence>
<dbReference type="Proteomes" id="UP000094172">
    <property type="component" value="Unassembled WGS sequence"/>
</dbReference>
<evidence type="ECO:0000256" key="1">
    <source>
        <dbReference type="SAM" id="MobiDB-lite"/>
    </source>
</evidence>
<feature type="chain" id="PRO_5009138616" evidence="2">
    <location>
        <begin position="22"/>
        <end position="185"/>
    </location>
</feature>
<dbReference type="AlphaFoldDB" id="A0A1E3VVF4"/>